<reference evidence="1" key="1">
    <citation type="journal article" date="2021" name="Proc. Natl. Acad. Sci. U.S.A.">
        <title>A Catalog of Tens of Thousands of Viruses from Human Metagenomes Reveals Hidden Associations with Chronic Diseases.</title>
        <authorList>
            <person name="Tisza M.J."/>
            <person name="Buck C.B."/>
        </authorList>
    </citation>
    <scope>NUCLEOTIDE SEQUENCE</scope>
    <source>
        <strain evidence="1">CtjK323</strain>
    </source>
</reference>
<proteinExistence type="predicted"/>
<sequence length="58" mass="6515">MEAIFKVGDHIVPKIPNRGLDRATVTRIDDKNYYLKILCGVAILPIGAQVSYKLENQD</sequence>
<name>A0A8S5Q1Q9_9CAUD</name>
<accession>A0A8S5Q1Q9</accession>
<dbReference type="EMBL" id="BK015552">
    <property type="protein sequence ID" value="DAE12460.1"/>
    <property type="molecule type" value="Genomic_DNA"/>
</dbReference>
<organism evidence="1">
    <name type="scientific">CrAss-like virus sp. ctjK323</name>
    <dbReference type="NCBI Taxonomy" id="2825839"/>
    <lineage>
        <taxon>Viruses</taxon>
        <taxon>Duplodnaviria</taxon>
        <taxon>Heunggongvirae</taxon>
        <taxon>Uroviricota</taxon>
        <taxon>Caudoviricetes</taxon>
        <taxon>Crassvirales</taxon>
    </lineage>
</organism>
<evidence type="ECO:0000313" key="1">
    <source>
        <dbReference type="EMBL" id="DAE12460.1"/>
    </source>
</evidence>
<protein>
    <submittedName>
        <fullName evidence="1">Uncharacterized protein</fullName>
    </submittedName>
</protein>